<proteinExistence type="predicted"/>
<reference evidence="1" key="1">
    <citation type="submission" date="2020-11" db="EMBL/GenBank/DDBJ databases">
        <authorList>
            <person name="Tran Van P."/>
        </authorList>
    </citation>
    <scope>NUCLEOTIDE SEQUENCE</scope>
</reference>
<sequence length="119" mass="13428">MGHFHAAELPQDMNDGVPSQNILAISRIVRLNVFHGSCRGAHDLRRSGLLLVDMTTIYLGSYHLYLTRFLCSGADWGEIDSMFEGLPSADKRFPNHERLIGDHDTNCRRRGEENCGKEV</sequence>
<dbReference type="AlphaFoldDB" id="A0A7R9HD22"/>
<dbReference type="EMBL" id="OD011486">
    <property type="protein sequence ID" value="CAD7416608.1"/>
    <property type="molecule type" value="Genomic_DNA"/>
</dbReference>
<accession>A0A7R9HD22</accession>
<name>A0A7R9HD22_TIMPO</name>
<evidence type="ECO:0000313" key="1">
    <source>
        <dbReference type="EMBL" id="CAD7416608.1"/>
    </source>
</evidence>
<organism evidence="1">
    <name type="scientific">Timema poppense</name>
    <name type="common">Walking stick</name>
    <dbReference type="NCBI Taxonomy" id="170557"/>
    <lineage>
        <taxon>Eukaryota</taxon>
        <taxon>Metazoa</taxon>
        <taxon>Ecdysozoa</taxon>
        <taxon>Arthropoda</taxon>
        <taxon>Hexapoda</taxon>
        <taxon>Insecta</taxon>
        <taxon>Pterygota</taxon>
        <taxon>Neoptera</taxon>
        <taxon>Polyneoptera</taxon>
        <taxon>Phasmatodea</taxon>
        <taxon>Timematodea</taxon>
        <taxon>Timematoidea</taxon>
        <taxon>Timematidae</taxon>
        <taxon>Timema</taxon>
    </lineage>
</organism>
<gene>
    <name evidence="1" type="ORF">TPSB3V08_LOCUS11171</name>
</gene>
<protein>
    <submittedName>
        <fullName evidence="1">Uncharacterized protein</fullName>
    </submittedName>
</protein>